<dbReference type="EMBL" id="CP024847">
    <property type="protein sequence ID" value="AUR52153.1"/>
    <property type="molecule type" value="Genomic_DNA"/>
</dbReference>
<evidence type="ECO:0000313" key="2">
    <source>
        <dbReference type="Proteomes" id="UP000236655"/>
    </source>
</evidence>
<keyword evidence="2" id="KW-1185">Reference proteome</keyword>
<gene>
    <name evidence="1" type="ORF">CUN60_07510</name>
</gene>
<dbReference type="OrthoDB" id="7570197at2"/>
<proteinExistence type="predicted"/>
<reference evidence="2" key="1">
    <citation type="submission" date="2017-11" db="EMBL/GenBank/DDBJ databases">
        <authorList>
            <person name="Chan K.G."/>
            <person name="Lee L.S."/>
        </authorList>
    </citation>
    <scope>NUCLEOTIDE SEQUENCE [LARGE SCALE GENOMIC DNA]</scope>
    <source>
        <strain evidence="2">DSM 100970</strain>
    </source>
</reference>
<dbReference type="RefSeq" id="WP_102951449.1">
    <property type="nucleotide sequence ID" value="NZ_CP024847.1"/>
</dbReference>
<evidence type="ECO:0000313" key="1">
    <source>
        <dbReference type="EMBL" id="AUR52153.1"/>
    </source>
</evidence>
<name>A0A2I7N6R0_9NEIS</name>
<protein>
    <recommendedName>
        <fullName evidence="3">DZANK-type domain-containing protein</fullName>
    </recommendedName>
</protein>
<dbReference type="Proteomes" id="UP000236655">
    <property type="component" value="Chromosome"/>
</dbReference>
<organism evidence="1 2">
    <name type="scientific">Aquella oligotrophica</name>
    <dbReference type="NCBI Taxonomy" id="2067065"/>
    <lineage>
        <taxon>Bacteria</taxon>
        <taxon>Pseudomonadati</taxon>
        <taxon>Pseudomonadota</taxon>
        <taxon>Betaproteobacteria</taxon>
        <taxon>Neisseriales</taxon>
        <taxon>Neisseriaceae</taxon>
        <taxon>Aquella</taxon>
    </lineage>
</organism>
<sequence length="66" mass="7676">MATTQCRECNPNTKVGHNFCRNCGNKLTLAGIKRLRIMERYQGYEKFCGYCGIHRRECSCDARGRR</sequence>
<accession>A0A2I7N6R0</accession>
<dbReference type="KEGG" id="nba:CUN60_07510"/>
<dbReference type="AlphaFoldDB" id="A0A2I7N6R0"/>
<evidence type="ECO:0008006" key="3">
    <source>
        <dbReference type="Google" id="ProtNLM"/>
    </source>
</evidence>